<name>A0A212AJT6_9RHOB</name>
<evidence type="ECO:0000256" key="2">
    <source>
        <dbReference type="SAM" id="SignalP"/>
    </source>
</evidence>
<proteinExistence type="predicted"/>
<dbReference type="RefSeq" id="WP_035744013.1">
    <property type="nucleotide sequence ID" value="NZ_CALUEG010000005.1"/>
</dbReference>
<organism evidence="5 6">
    <name type="scientific">Haematobacter missouriensis</name>
    <dbReference type="NCBI Taxonomy" id="366616"/>
    <lineage>
        <taxon>Bacteria</taxon>
        <taxon>Pseudomonadati</taxon>
        <taxon>Pseudomonadota</taxon>
        <taxon>Alphaproteobacteria</taxon>
        <taxon>Rhodobacterales</taxon>
        <taxon>Paracoccaceae</taxon>
        <taxon>Haematobacter</taxon>
    </lineage>
</organism>
<dbReference type="AlphaFoldDB" id="A0A212AJT6"/>
<evidence type="ECO:0000313" key="7">
    <source>
        <dbReference type="Proteomes" id="UP000214673"/>
    </source>
</evidence>
<dbReference type="PANTHER" id="PTHR30570:SF1">
    <property type="entry name" value="PHOSPHATE-BINDING PROTEIN PSTS"/>
    <property type="match status" value="1"/>
</dbReference>
<dbReference type="InterPro" id="IPR024370">
    <property type="entry name" value="PBP_domain"/>
</dbReference>
<dbReference type="SUPFAM" id="SSF53850">
    <property type="entry name" value="Periplasmic binding protein-like II"/>
    <property type="match status" value="1"/>
</dbReference>
<dbReference type="InterPro" id="IPR050811">
    <property type="entry name" value="Phosphate_ABC_transporter"/>
</dbReference>
<evidence type="ECO:0000313" key="4">
    <source>
        <dbReference type="EMBL" id="OWJ70246.1"/>
    </source>
</evidence>
<dbReference type="Proteomes" id="UP000196640">
    <property type="component" value="Unassembled WGS sequence"/>
</dbReference>
<dbReference type="Gene3D" id="3.40.190.10">
    <property type="entry name" value="Periplasmic binding protein-like II"/>
    <property type="match status" value="2"/>
</dbReference>
<accession>A0A212AJT6</accession>
<evidence type="ECO:0000256" key="1">
    <source>
        <dbReference type="ARBA" id="ARBA00022729"/>
    </source>
</evidence>
<dbReference type="Pfam" id="PF12849">
    <property type="entry name" value="PBP_like_2"/>
    <property type="match status" value="1"/>
</dbReference>
<comment type="caution">
    <text evidence="5">The sequence shown here is derived from an EMBL/GenBank/DDBJ whole genome shotgun (WGS) entry which is preliminary data.</text>
</comment>
<evidence type="ECO:0000313" key="5">
    <source>
        <dbReference type="EMBL" id="OWJ81686.1"/>
    </source>
</evidence>
<keyword evidence="7" id="KW-1185">Reference proteome</keyword>
<dbReference type="PROSITE" id="PS51257">
    <property type="entry name" value="PROKAR_LIPOPROTEIN"/>
    <property type="match status" value="1"/>
</dbReference>
<gene>
    <name evidence="5" type="ORF">CDV52_17095</name>
    <name evidence="4" type="ORF">CDV53_21080</name>
</gene>
<reference evidence="6 7" key="1">
    <citation type="submission" date="2016-11" db="EMBL/GenBank/DDBJ databases">
        <title>Comparison of Traditional DNA-DNA Hybridization with In Silico Genomic Analysis.</title>
        <authorList>
            <person name="Nicholson A.C."/>
            <person name="Sammons S."/>
            <person name="Humrighouse B.W."/>
            <person name="Graziano J."/>
            <person name="Lasker B."/>
            <person name="Whitney A.M."/>
            <person name="Mcquiston J.R."/>
        </authorList>
    </citation>
    <scope>NUCLEOTIDE SEQUENCE [LARGE SCALE GENOMIC DNA]</scope>
    <source>
        <strain evidence="4 7">H1892</strain>
        <strain evidence="5 6">H2381</strain>
    </source>
</reference>
<keyword evidence="1 2" id="KW-0732">Signal</keyword>
<evidence type="ECO:0000259" key="3">
    <source>
        <dbReference type="Pfam" id="PF12849"/>
    </source>
</evidence>
<dbReference type="Proteomes" id="UP000214673">
    <property type="component" value="Unassembled WGS sequence"/>
</dbReference>
<sequence>MSIVRNTASVVAIIAAGACSASARDVVQVAGSSTVLPYASIVAEAFGENFDFKTPVVQSGGSSAGLKQFCEGVADNTIDIANSSRPIRPAEVETCKANGVTEIMEVRIGYDGIVFASDRSAQDFAFTPADWYKALAAQTFVDGKLVANTVSSWDQVNPAFKKQEIVAYVPGTKHGTREVFIEKVIQEGCEATGALKAMTDALGKDEALKACTTLRTDGRSVDIDGDYTETLARIQSNKAGIGVFGLSFYEQNTNTLKVATMDGIVPSVESISTGEYPVSRPLFFYVKKQHIGQIPGLLEFAEFFVSDDIAGPGGPLAQYGLVPDPKLADTQAAVASQAVMN</sequence>
<evidence type="ECO:0000313" key="6">
    <source>
        <dbReference type="Proteomes" id="UP000196640"/>
    </source>
</evidence>
<feature type="signal peptide" evidence="2">
    <location>
        <begin position="1"/>
        <end position="23"/>
    </location>
</feature>
<feature type="chain" id="PRO_5011236763" evidence="2">
    <location>
        <begin position="24"/>
        <end position="341"/>
    </location>
</feature>
<dbReference type="OrthoDB" id="9790048at2"/>
<dbReference type="EMBL" id="NIPX01000033">
    <property type="protein sequence ID" value="OWJ81686.1"/>
    <property type="molecule type" value="Genomic_DNA"/>
</dbReference>
<dbReference type="PANTHER" id="PTHR30570">
    <property type="entry name" value="PERIPLASMIC PHOSPHATE BINDING COMPONENT OF PHOSPHATE ABC TRANSPORTER"/>
    <property type="match status" value="1"/>
</dbReference>
<dbReference type="EMBL" id="NIPV01000128">
    <property type="protein sequence ID" value="OWJ70246.1"/>
    <property type="molecule type" value="Genomic_DNA"/>
</dbReference>
<protein>
    <submittedName>
        <fullName evidence="5">Phosphonate ABC transporter substrate-binding protein</fullName>
    </submittedName>
</protein>
<feature type="domain" description="PBP" evidence="3">
    <location>
        <begin position="21"/>
        <end position="308"/>
    </location>
</feature>
<dbReference type="STRING" id="366616.CG51_00910"/>